<dbReference type="PANTHER" id="PTHR31218">
    <property type="entry name" value="WAT1-RELATED PROTEIN"/>
    <property type="match status" value="1"/>
</dbReference>
<evidence type="ECO:0000313" key="7">
    <source>
        <dbReference type="Proteomes" id="UP000237347"/>
    </source>
</evidence>
<organism evidence="6 7">
    <name type="scientific">Quercus suber</name>
    <name type="common">Cork oak</name>
    <dbReference type="NCBI Taxonomy" id="58331"/>
    <lineage>
        <taxon>Eukaryota</taxon>
        <taxon>Viridiplantae</taxon>
        <taxon>Streptophyta</taxon>
        <taxon>Embryophyta</taxon>
        <taxon>Tracheophyta</taxon>
        <taxon>Spermatophyta</taxon>
        <taxon>Magnoliopsida</taxon>
        <taxon>eudicotyledons</taxon>
        <taxon>Gunneridae</taxon>
        <taxon>Pentapetalae</taxon>
        <taxon>rosids</taxon>
        <taxon>fabids</taxon>
        <taxon>Fagales</taxon>
        <taxon>Fagaceae</taxon>
        <taxon>Quercus</taxon>
    </lineage>
</organism>
<proteinExistence type="predicted"/>
<comment type="subcellular location">
    <subcellularLocation>
        <location evidence="1">Membrane</location>
        <topology evidence="1">Multi-pass membrane protein</topology>
    </subcellularLocation>
</comment>
<keyword evidence="3 5" id="KW-1133">Transmembrane helix</keyword>
<dbReference type="AlphaFoldDB" id="A0AAW0IK92"/>
<feature type="transmembrane region" description="Helical" evidence="5">
    <location>
        <begin position="14"/>
        <end position="33"/>
    </location>
</feature>
<evidence type="ECO:0000256" key="2">
    <source>
        <dbReference type="ARBA" id="ARBA00022692"/>
    </source>
</evidence>
<feature type="transmembrane region" description="Helical" evidence="5">
    <location>
        <begin position="161"/>
        <end position="181"/>
    </location>
</feature>
<gene>
    <name evidence="6" type="ORF">CFP56_002710</name>
</gene>
<dbReference type="GO" id="GO:0016020">
    <property type="term" value="C:membrane"/>
    <property type="evidence" value="ECO:0007669"/>
    <property type="project" value="InterPro"/>
</dbReference>
<evidence type="ECO:0000256" key="4">
    <source>
        <dbReference type="ARBA" id="ARBA00023136"/>
    </source>
</evidence>
<feature type="transmembrane region" description="Helical" evidence="5">
    <location>
        <begin position="117"/>
        <end position="135"/>
    </location>
</feature>
<accession>A0AAW0IK92</accession>
<feature type="transmembrane region" description="Helical" evidence="5">
    <location>
        <begin position="83"/>
        <end position="105"/>
    </location>
</feature>
<protein>
    <submittedName>
        <fullName evidence="6">Wat1-related protein</fullName>
    </submittedName>
</protein>
<keyword evidence="7" id="KW-1185">Reference proteome</keyword>
<evidence type="ECO:0000256" key="1">
    <source>
        <dbReference type="ARBA" id="ARBA00004141"/>
    </source>
</evidence>
<keyword evidence="4 5" id="KW-0472">Membrane</keyword>
<name>A0AAW0IK92_QUESU</name>
<reference evidence="6 7" key="1">
    <citation type="journal article" date="2018" name="Sci. Data">
        <title>The draft genome sequence of cork oak.</title>
        <authorList>
            <person name="Ramos A.M."/>
            <person name="Usie A."/>
            <person name="Barbosa P."/>
            <person name="Barros P.M."/>
            <person name="Capote T."/>
            <person name="Chaves I."/>
            <person name="Simoes F."/>
            <person name="Abreu I."/>
            <person name="Carrasquinho I."/>
            <person name="Faro C."/>
            <person name="Guimaraes J.B."/>
            <person name="Mendonca D."/>
            <person name="Nobrega F."/>
            <person name="Rodrigues L."/>
            <person name="Saibo N.J.M."/>
            <person name="Varela M.C."/>
            <person name="Egas C."/>
            <person name="Matos J."/>
            <person name="Miguel C.M."/>
            <person name="Oliveira M.M."/>
            <person name="Ricardo C.P."/>
            <person name="Goncalves S."/>
        </authorList>
    </citation>
    <scope>NUCLEOTIDE SEQUENCE [LARGE SCALE GENOMIC DNA]</scope>
    <source>
        <strain evidence="7">cv. HL8</strain>
    </source>
</reference>
<dbReference type="Proteomes" id="UP000237347">
    <property type="component" value="Unassembled WGS sequence"/>
</dbReference>
<sequence length="185" mass="20571">MESKTQLYNKVKPFLAVILLQFGYAGLSIFCKFALNKGMSQHVFVVYRSAIATVVIAPFAIVLDRPVINQNMFFTGMKYTTATFARAMCNVVPAFTFSMAWILGLEKVNIRRWRGQAKVLGTIVTIGGAMLMTQVKGPMLNLPWTDGNGHQESNAANKQDVIKGALMLLAGYFCWSGFFILQVRV</sequence>
<keyword evidence="2 5" id="KW-0812">Transmembrane</keyword>
<dbReference type="EMBL" id="PKMF04001069">
    <property type="protein sequence ID" value="KAK7814682.1"/>
    <property type="molecule type" value="Genomic_DNA"/>
</dbReference>
<dbReference type="SUPFAM" id="SSF103481">
    <property type="entry name" value="Multidrug resistance efflux transporter EmrE"/>
    <property type="match status" value="1"/>
</dbReference>
<evidence type="ECO:0000313" key="6">
    <source>
        <dbReference type="EMBL" id="KAK7814682.1"/>
    </source>
</evidence>
<dbReference type="InterPro" id="IPR037185">
    <property type="entry name" value="EmrE-like"/>
</dbReference>
<dbReference type="GO" id="GO:0022857">
    <property type="term" value="F:transmembrane transporter activity"/>
    <property type="evidence" value="ECO:0007669"/>
    <property type="project" value="InterPro"/>
</dbReference>
<feature type="transmembrane region" description="Helical" evidence="5">
    <location>
        <begin position="45"/>
        <end position="63"/>
    </location>
</feature>
<comment type="caution">
    <text evidence="6">The sequence shown here is derived from an EMBL/GenBank/DDBJ whole genome shotgun (WGS) entry which is preliminary data.</text>
</comment>
<evidence type="ECO:0000256" key="5">
    <source>
        <dbReference type="SAM" id="Phobius"/>
    </source>
</evidence>
<evidence type="ECO:0000256" key="3">
    <source>
        <dbReference type="ARBA" id="ARBA00022989"/>
    </source>
</evidence>
<dbReference type="InterPro" id="IPR030184">
    <property type="entry name" value="WAT1-related"/>
</dbReference>